<accession>A0A4Q1RDC4</accession>
<organism evidence="1 2">
    <name type="scientific">Blautia faecicola</name>
    <dbReference type="NCBI Taxonomy" id="2509240"/>
    <lineage>
        <taxon>Bacteria</taxon>
        <taxon>Bacillati</taxon>
        <taxon>Bacillota</taxon>
        <taxon>Clostridia</taxon>
        <taxon>Lachnospirales</taxon>
        <taxon>Lachnospiraceae</taxon>
        <taxon>Blautia</taxon>
    </lineage>
</organism>
<keyword evidence="2" id="KW-1185">Reference proteome</keyword>
<protein>
    <submittedName>
        <fullName evidence="1">SseB family protein</fullName>
    </submittedName>
</protein>
<dbReference type="AlphaFoldDB" id="A0A4Q1RDC4"/>
<comment type="caution">
    <text evidence="1">The sequence shown here is derived from an EMBL/GenBank/DDBJ whole genome shotgun (WGS) entry which is preliminary data.</text>
</comment>
<sequence>MKEEIFKNKLFILESTKTNQPFLTQNGECLLFLDPKEATEMAKQYENVRVSDPKFYKIAEFYALCYAAGASSVVLGVGEKKENFLLDEKRNLPHRFYNHAMVKTVALLKQYGDVAYLWRLASCQFIIPVKIKEESESVRISYGAVRHMVETSSLLFLAFSNLEEFNLWNTSRGEWKPVLLSFRDFRKICGEHGFFLNPAGNRLIITPDLTKQIDQNIEKVKKNRAT</sequence>
<reference evidence="1 2" key="1">
    <citation type="submission" date="2019-01" db="EMBL/GenBank/DDBJ databases">
        <title>Blautia sp. nov. KGMB01111 isolated human feces.</title>
        <authorList>
            <person name="Park J.-E."/>
            <person name="Kim J.-S."/>
            <person name="Park S.-H."/>
        </authorList>
    </citation>
    <scope>NUCLEOTIDE SEQUENCE [LARGE SCALE GENOMIC DNA]</scope>
    <source>
        <strain evidence="1 2">KGMB01111</strain>
    </source>
</reference>
<proteinExistence type="predicted"/>
<name>A0A4Q1RDC4_9FIRM</name>
<dbReference type="RefSeq" id="WP_129259682.1">
    <property type="nucleotide sequence ID" value="NZ_SDKC01000002.1"/>
</dbReference>
<dbReference type="Proteomes" id="UP000290106">
    <property type="component" value="Unassembled WGS sequence"/>
</dbReference>
<evidence type="ECO:0000313" key="2">
    <source>
        <dbReference type="Proteomes" id="UP000290106"/>
    </source>
</evidence>
<gene>
    <name evidence="1" type="ORF">ETP43_16440</name>
</gene>
<dbReference type="EMBL" id="SDKC01000002">
    <property type="protein sequence ID" value="RXS72566.1"/>
    <property type="molecule type" value="Genomic_DNA"/>
</dbReference>
<evidence type="ECO:0000313" key="1">
    <source>
        <dbReference type="EMBL" id="RXS72566.1"/>
    </source>
</evidence>